<keyword evidence="3" id="KW-1185">Reference proteome</keyword>
<sequence length="141" mass="16495">MFDFLKRHLKEIVFTALSLVPMLVSAEHHGGGHAGGNPSWSAASRQRYSYDKVPSKGDDHKGDERKYYRGGDRDYRYYGHGHRRTYYNNNYYYAAPSPYYGGYAYPSYYYSYPYYAYPYDGYYSPYYDTGPNVGLYLQLGN</sequence>
<feature type="compositionally biased region" description="Basic and acidic residues" evidence="1">
    <location>
        <begin position="48"/>
        <end position="66"/>
    </location>
</feature>
<dbReference type="InParanoid" id="A0A0U5JG12"/>
<gene>
    <name evidence="2" type="ORF">PNK_1077</name>
</gene>
<dbReference type="PATRIC" id="fig|389348.3.peg.1188"/>
<evidence type="ECO:0000256" key="1">
    <source>
        <dbReference type="SAM" id="MobiDB-lite"/>
    </source>
</evidence>
<feature type="compositionally biased region" description="Polar residues" evidence="1">
    <location>
        <begin position="38"/>
        <end position="47"/>
    </location>
</feature>
<proteinExistence type="predicted"/>
<protein>
    <submittedName>
        <fullName evidence="2">Uncharacterized protein</fullName>
    </submittedName>
</protein>
<dbReference type="RefSeq" id="WP_032125517.1">
    <property type="nucleotide sequence ID" value="NZ_LN879502.1"/>
</dbReference>
<evidence type="ECO:0000313" key="3">
    <source>
        <dbReference type="Proteomes" id="UP000069902"/>
    </source>
</evidence>
<name>A0A0U5JG12_9BACT</name>
<dbReference type="EMBL" id="LN879502">
    <property type="protein sequence ID" value="CUI16694.1"/>
    <property type="molecule type" value="Genomic_DNA"/>
</dbReference>
<dbReference type="Proteomes" id="UP000069902">
    <property type="component" value="Chromosome cPNK"/>
</dbReference>
<reference evidence="3" key="1">
    <citation type="submission" date="2015-09" db="EMBL/GenBank/DDBJ databases">
        <authorList>
            <person name="Bertelli C."/>
        </authorList>
    </citation>
    <scope>NUCLEOTIDE SEQUENCE [LARGE SCALE GENOMIC DNA]</scope>
    <source>
        <strain evidence="3">KNic</strain>
    </source>
</reference>
<dbReference type="AlphaFoldDB" id="A0A0U5JG12"/>
<organism evidence="2 3">
    <name type="scientific">Candidatus Protochlamydia naegleriophila</name>
    <dbReference type="NCBI Taxonomy" id="389348"/>
    <lineage>
        <taxon>Bacteria</taxon>
        <taxon>Pseudomonadati</taxon>
        <taxon>Chlamydiota</taxon>
        <taxon>Chlamydiia</taxon>
        <taxon>Parachlamydiales</taxon>
        <taxon>Parachlamydiaceae</taxon>
        <taxon>Candidatus Protochlamydia</taxon>
    </lineage>
</organism>
<evidence type="ECO:0000313" key="2">
    <source>
        <dbReference type="EMBL" id="CUI16694.1"/>
    </source>
</evidence>
<dbReference type="STRING" id="389348.PNK_1077"/>
<dbReference type="KEGG" id="pnl:PNK_1077"/>
<feature type="region of interest" description="Disordered" evidence="1">
    <location>
        <begin position="30"/>
        <end position="66"/>
    </location>
</feature>
<accession>A0A0U5JG12</accession>